<protein>
    <submittedName>
        <fullName evidence="3">DUF4064 domain-containing protein</fullName>
    </submittedName>
</protein>
<organism evidence="3 4">
    <name type="scientific">Paenibacillus woosongensis</name>
    <dbReference type="NCBI Taxonomy" id="307580"/>
    <lineage>
        <taxon>Bacteria</taxon>
        <taxon>Bacillati</taxon>
        <taxon>Bacillota</taxon>
        <taxon>Bacilli</taxon>
        <taxon>Bacillales</taxon>
        <taxon>Paenibacillaceae</taxon>
        <taxon>Paenibacillus</taxon>
    </lineage>
</organism>
<reference evidence="3" key="1">
    <citation type="submission" date="2023-05" db="EMBL/GenBank/DDBJ databases">
        <title>Comparative genomics of Bacillaceae isolates and their secondary metabolite potential.</title>
        <authorList>
            <person name="Song L."/>
            <person name="Nielsen L.J."/>
            <person name="Mohite O."/>
            <person name="Xu X."/>
            <person name="Weber T."/>
            <person name="Kovacs A.T."/>
        </authorList>
    </citation>
    <scope>NUCLEOTIDE SEQUENCE</scope>
    <source>
        <strain evidence="3">B2_4</strain>
    </source>
</reference>
<keyword evidence="1" id="KW-0472">Membrane</keyword>
<evidence type="ECO:0000313" key="3">
    <source>
        <dbReference type="EMBL" id="WHX49952.1"/>
    </source>
</evidence>
<gene>
    <name evidence="3" type="ORF">QNH46_04590</name>
</gene>
<dbReference type="KEGG" id="pwn:QNH46_04590"/>
<name>A0AA95IB82_9BACL</name>
<dbReference type="InterPro" id="IPR025273">
    <property type="entry name" value="DUF4064"/>
</dbReference>
<dbReference type="RefSeq" id="WP_283927114.1">
    <property type="nucleotide sequence ID" value="NZ_CP126084.1"/>
</dbReference>
<keyword evidence="1" id="KW-0812">Transmembrane</keyword>
<evidence type="ECO:0000256" key="1">
    <source>
        <dbReference type="SAM" id="Phobius"/>
    </source>
</evidence>
<feature type="domain" description="DUF4064" evidence="2">
    <location>
        <begin position="3"/>
        <end position="108"/>
    </location>
</feature>
<feature type="transmembrane region" description="Helical" evidence="1">
    <location>
        <begin position="67"/>
        <end position="86"/>
    </location>
</feature>
<dbReference type="Proteomes" id="UP001177943">
    <property type="component" value="Chromosome"/>
</dbReference>
<evidence type="ECO:0000313" key="4">
    <source>
        <dbReference type="Proteomes" id="UP001177943"/>
    </source>
</evidence>
<accession>A0AA95IB82</accession>
<feature type="transmembrane region" description="Helical" evidence="1">
    <location>
        <begin position="12"/>
        <end position="31"/>
    </location>
</feature>
<evidence type="ECO:0000259" key="2">
    <source>
        <dbReference type="Pfam" id="PF13273"/>
    </source>
</evidence>
<dbReference type="EMBL" id="CP126084">
    <property type="protein sequence ID" value="WHX49952.1"/>
    <property type="molecule type" value="Genomic_DNA"/>
</dbReference>
<sequence length="143" mass="15339">MIKRTAEKTLGIIGSIIVVFIGFFGGVSLVLTKNDEFKTRLNDNLNTIQSDTNAASIIDSLQNAAGMLLWSSIISFILVLIALFNLKKNAKSTLAGILFILSAIVIFISSFFVGFVPGVLFIIAGILALTKKPSTYADQNIPG</sequence>
<dbReference type="AlphaFoldDB" id="A0AA95IB82"/>
<feature type="transmembrane region" description="Helical" evidence="1">
    <location>
        <begin position="98"/>
        <end position="129"/>
    </location>
</feature>
<keyword evidence="1" id="KW-1133">Transmembrane helix</keyword>
<dbReference type="Pfam" id="PF13273">
    <property type="entry name" value="DUF4064"/>
    <property type="match status" value="1"/>
</dbReference>
<proteinExistence type="predicted"/>